<proteinExistence type="inferred from homology"/>
<dbReference type="Proteomes" id="UP000236728">
    <property type="component" value="Unassembled WGS sequence"/>
</dbReference>
<evidence type="ECO:0000256" key="2">
    <source>
        <dbReference type="SAM" id="MobiDB-lite"/>
    </source>
</evidence>
<comment type="similarity">
    <text evidence="1">Belongs to the outer membrane factor (OMF) (TC 1.B.17) family.</text>
</comment>
<name>A0A1H5UW23_9BACT</name>
<dbReference type="EMBL" id="FNVA01000001">
    <property type="protein sequence ID" value="SEF78407.1"/>
    <property type="molecule type" value="Genomic_DNA"/>
</dbReference>
<sequence>MIAQKSSPDQVELRHAFGGRFKGRRVTCSGRCCNVALLLLLSVGIQASAQIDAPQPPPPRSLGQTGIAGLPNQPMQSAKEAQAAASNPVGLSWDEIKRRFEAQNPTLRADAINVEEMKAEEITAYLRPNPQFALNTDGTQLAPYRGYWRPTAGTQVSPNFSYLHEREGKRELRFASAKQGTQIAASQHADLERNLLFNLRSQFVSTLQAKAVLALTKEELDYYDHLISISRLRFQKGDIAQIDFDRIELQRVQYESDLEAAIVNLRQAKIMLLQLLDDKTPVERFDVKGDFDFSDQLQSVEAFQQIALATRPDLMASYQSVQQALTNHRLAVANGSTDPTYGTWFTYNPSFNNLYDHVALGLSVSIPLRIFDRNQGEKARTQLDIAKNQRQEDAVNAQVFSDVDSAYVQVESTLNLLRPYKAKYLDQATRVRDTVTYAYQRGGASLLDLLNAQSDFRNVELAYLQLIGTYLTAAGQLNLAVGREVIQ</sequence>
<dbReference type="PANTHER" id="PTHR30203:SF24">
    <property type="entry name" value="BLR4935 PROTEIN"/>
    <property type="match status" value="1"/>
</dbReference>
<dbReference type="PANTHER" id="PTHR30203">
    <property type="entry name" value="OUTER MEMBRANE CATION EFFLUX PROTEIN"/>
    <property type="match status" value="1"/>
</dbReference>
<evidence type="ECO:0000256" key="1">
    <source>
        <dbReference type="ARBA" id="ARBA00007613"/>
    </source>
</evidence>
<keyword evidence="4" id="KW-1185">Reference proteome</keyword>
<reference evidence="3 4" key="1">
    <citation type="submission" date="2016-10" db="EMBL/GenBank/DDBJ databases">
        <authorList>
            <person name="de Groot N.N."/>
        </authorList>
    </citation>
    <scope>NUCLEOTIDE SEQUENCE [LARGE SCALE GENOMIC DNA]</scope>
    <source>
        <strain evidence="3 4">DSM 22489</strain>
    </source>
</reference>
<dbReference type="Pfam" id="PF02321">
    <property type="entry name" value="OEP"/>
    <property type="match status" value="1"/>
</dbReference>
<organism evidence="3 4">
    <name type="scientific">Bryocella elongata</name>
    <dbReference type="NCBI Taxonomy" id="863522"/>
    <lineage>
        <taxon>Bacteria</taxon>
        <taxon>Pseudomonadati</taxon>
        <taxon>Acidobacteriota</taxon>
        <taxon>Terriglobia</taxon>
        <taxon>Terriglobales</taxon>
        <taxon>Acidobacteriaceae</taxon>
        <taxon>Bryocella</taxon>
    </lineage>
</organism>
<dbReference type="SUPFAM" id="SSF56954">
    <property type="entry name" value="Outer membrane efflux proteins (OEP)"/>
    <property type="match status" value="1"/>
</dbReference>
<feature type="region of interest" description="Disordered" evidence="2">
    <location>
        <begin position="51"/>
        <end position="82"/>
    </location>
</feature>
<dbReference type="InterPro" id="IPR010131">
    <property type="entry name" value="MdtP/NodT-like"/>
</dbReference>
<protein>
    <submittedName>
        <fullName evidence="3">Outer membrane protein, cobalt-zinc-cadmium efflux system</fullName>
    </submittedName>
</protein>
<dbReference type="GO" id="GO:0015562">
    <property type="term" value="F:efflux transmembrane transporter activity"/>
    <property type="evidence" value="ECO:0007669"/>
    <property type="project" value="InterPro"/>
</dbReference>
<evidence type="ECO:0000313" key="3">
    <source>
        <dbReference type="EMBL" id="SEF78407.1"/>
    </source>
</evidence>
<accession>A0A1H5UW23</accession>
<dbReference type="AlphaFoldDB" id="A0A1H5UW23"/>
<evidence type="ECO:0000313" key="4">
    <source>
        <dbReference type="Proteomes" id="UP000236728"/>
    </source>
</evidence>
<dbReference type="InterPro" id="IPR003423">
    <property type="entry name" value="OMP_efflux"/>
</dbReference>
<dbReference type="Gene3D" id="1.20.1600.10">
    <property type="entry name" value="Outer membrane efflux proteins (OEP)"/>
    <property type="match status" value="1"/>
</dbReference>
<gene>
    <name evidence="3" type="ORF">SAMN05421819_1193</name>
</gene>